<feature type="binding site" evidence="8">
    <location>
        <position position="23"/>
    </location>
    <ligand>
        <name>phosphoenolpyruvate</name>
        <dbReference type="ChEBI" id="CHEBI:58702"/>
    </ligand>
</feature>
<evidence type="ECO:0000256" key="1">
    <source>
        <dbReference type="ARBA" id="ARBA00004811"/>
    </source>
</evidence>
<dbReference type="PIRSF" id="PIRSF000505">
    <property type="entry name" value="EPSPS"/>
    <property type="match status" value="1"/>
</dbReference>
<dbReference type="NCBIfam" id="TIGR01356">
    <property type="entry name" value="aroA"/>
    <property type="match status" value="1"/>
</dbReference>
<keyword evidence="5 8" id="KW-0808">Transferase</keyword>
<dbReference type="GO" id="GO:0009423">
    <property type="term" value="P:chorismate biosynthetic process"/>
    <property type="evidence" value="ECO:0007669"/>
    <property type="project" value="UniProtKB-UniRule"/>
</dbReference>
<evidence type="ECO:0000256" key="6">
    <source>
        <dbReference type="ARBA" id="ARBA00023141"/>
    </source>
</evidence>
<evidence type="ECO:0000313" key="11">
    <source>
        <dbReference type="Proteomes" id="UP000001880"/>
    </source>
</evidence>
<evidence type="ECO:0000256" key="8">
    <source>
        <dbReference type="HAMAP-Rule" id="MF_00210"/>
    </source>
</evidence>
<comment type="caution">
    <text evidence="8">Lacks conserved residue(s) required for the propagation of feature annotation.</text>
</comment>
<dbReference type="SUPFAM" id="SSF55205">
    <property type="entry name" value="EPT/RTPC-like"/>
    <property type="match status" value="1"/>
</dbReference>
<organism evidence="10 11">
    <name type="scientific">Haliangium ochraceum (strain DSM 14365 / JCM 11303 / SMP-2)</name>
    <dbReference type="NCBI Taxonomy" id="502025"/>
    <lineage>
        <taxon>Bacteria</taxon>
        <taxon>Pseudomonadati</taxon>
        <taxon>Myxococcota</taxon>
        <taxon>Polyangia</taxon>
        <taxon>Haliangiales</taxon>
        <taxon>Kofleriaceae</taxon>
        <taxon>Haliangium</taxon>
    </lineage>
</organism>
<comment type="catalytic activity">
    <reaction evidence="7">
        <text>3-phosphoshikimate + phosphoenolpyruvate = 5-O-(1-carboxyvinyl)-3-phosphoshikimate + phosphate</text>
        <dbReference type="Rhea" id="RHEA:21256"/>
        <dbReference type="ChEBI" id="CHEBI:43474"/>
        <dbReference type="ChEBI" id="CHEBI:57701"/>
        <dbReference type="ChEBI" id="CHEBI:58702"/>
        <dbReference type="ChEBI" id="CHEBI:145989"/>
        <dbReference type="EC" id="2.5.1.19"/>
    </reaction>
    <physiologicalReaction direction="left-to-right" evidence="7">
        <dbReference type="Rhea" id="RHEA:21257"/>
    </physiologicalReaction>
</comment>
<dbReference type="HAMAP" id="MF_00210">
    <property type="entry name" value="EPSP_synth"/>
    <property type="match status" value="1"/>
</dbReference>
<feature type="binding site" evidence="8">
    <location>
        <position position="23"/>
    </location>
    <ligand>
        <name>3-phosphoshikimate</name>
        <dbReference type="ChEBI" id="CHEBI:145989"/>
    </ligand>
</feature>
<dbReference type="eggNOG" id="COG0128">
    <property type="taxonomic scope" value="Bacteria"/>
</dbReference>
<evidence type="ECO:0000313" key="10">
    <source>
        <dbReference type="EMBL" id="ACY16078.1"/>
    </source>
</evidence>
<evidence type="ECO:0000256" key="7">
    <source>
        <dbReference type="ARBA" id="ARBA00044633"/>
    </source>
</evidence>
<feature type="binding site" evidence="8">
    <location>
        <position position="24"/>
    </location>
    <ligand>
        <name>3-phosphoshikimate</name>
        <dbReference type="ChEBI" id="CHEBI:145989"/>
    </ligand>
</feature>
<reference evidence="10 11" key="1">
    <citation type="journal article" date="2010" name="Stand. Genomic Sci.">
        <title>Complete genome sequence of Haliangium ochraceum type strain (SMP-2).</title>
        <authorList>
            <consortium name="US DOE Joint Genome Institute (JGI-PGF)"/>
            <person name="Ivanova N."/>
            <person name="Daum C."/>
            <person name="Lang E."/>
            <person name="Abt B."/>
            <person name="Kopitz M."/>
            <person name="Saunders E."/>
            <person name="Lapidus A."/>
            <person name="Lucas S."/>
            <person name="Glavina Del Rio T."/>
            <person name="Nolan M."/>
            <person name="Tice H."/>
            <person name="Copeland A."/>
            <person name="Cheng J.F."/>
            <person name="Chen F."/>
            <person name="Bruce D."/>
            <person name="Goodwin L."/>
            <person name="Pitluck S."/>
            <person name="Mavromatis K."/>
            <person name="Pati A."/>
            <person name="Mikhailova N."/>
            <person name="Chen A."/>
            <person name="Palaniappan K."/>
            <person name="Land M."/>
            <person name="Hauser L."/>
            <person name="Chang Y.J."/>
            <person name="Jeffries C.D."/>
            <person name="Detter J.C."/>
            <person name="Brettin T."/>
            <person name="Rohde M."/>
            <person name="Goker M."/>
            <person name="Bristow J."/>
            <person name="Markowitz V."/>
            <person name="Eisen J.A."/>
            <person name="Hugenholtz P."/>
            <person name="Kyrpides N.C."/>
            <person name="Klenk H.P."/>
        </authorList>
    </citation>
    <scope>NUCLEOTIDE SEQUENCE [LARGE SCALE GENOMIC DNA]</scope>
    <source>
        <strain evidence="11">DSM 14365 / CIP 107738 / JCM 11303 / AJ 13395 / SMP-2</strain>
    </source>
</reference>
<dbReference type="CDD" id="cd01556">
    <property type="entry name" value="EPSP_synthase"/>
    <property type="match status" value="1"/>
</dbReference>
<feature type="binding site" evidence="8">
    <location>
        <position position="412"/>
    </location>
    <ligand>
        <name>phosphoenolpyruvate</name>
        <dbReference type="ChEBI" id="CHEBI:58702"/>
    </ligand>
</feature>
<dbReference type="EC" id="2.5.1.19" evidence="8"/>
<dbReference type="GO" id="GO:0009073">
    <property type="term" value="P:aromatic amino acid family biosynthetic process"/>
    <property type="evidence" value="ECO:0007669"/>
    <property type="project" value="UniProtKB-KW"/>
</dbReference>
<protein>
    <recommendedName>
        <fullName evidence="8">3-phosphoshikimate 1-carboxyvinyltransferase</fullName>
        <ecNumber evidence="8">2.5.1.19</ecNumber>
    </recommendedName>
    <alternativeName>
        <fullName evidence="8">5-enolpyruvylshikimate-3-phosphate synthase</fullName>
        <shortName evidence="8">EPSP synthase</shortName>
        <shortName evidence="8">EPSPS</shortName>
    </alternativeName>
</protein>
<dbReference type="GO" id="GO:0005737">
    <property type="term" value="C:cytoplasm"/>
    <property type="evidence" value="ECO:0007669"/>
    <property type="project" value="UniProtKB-SubCell"/>
</dbReference>
<comment type="similarity">
    <text evidence="2 8">Belongs to the EPSP synthase family.</text>
</comment>
<gene>
    <name evidence="8" type="primary">aroA</name>
    <name evidence="10" type="ordered locus">Hoch_3576</name>
</gene>
<comment type="subunit">
    <text evidence="8">Monomer.</text>
</comment>
<dbReference type="UniPathway" id="UPA00053">
    <property type="reaction ID" value="UER00089"/>
</dbReference>
<feature type="binding site" evidence="8">
    <location>
        <position position="368"/>
    </location>
    <ligand>
        <name>phosphoenolpyruvate</name>
        <dbReference type="ChEBI" id="CHEBI:58702"/>
    </ligand>
</feature>
<dbReference type="RefSeq" id="WP_012828677.1">
    <property type="nucleotide sequence ID" value="NC_013440.1"/>
</dbReference>
<keyword evidence="4 8" id="KW-0028">Amino-acid biosynthesis</keyword>
<dbReference type="InterPro" id="IPR036968">
    <property type="entry name" value="Enolpyruvate_Tfrase_sf"/>
</dbReference>
<feature type="binding site" evidence="8">
    <location>
        <position position="183"/>
    </location>
    <ligand>
        <name>3-phosphoshikimate</name>
        <dbReference type="ChEBI" id="CHEBI:145989"/>
    </ligand>
</feature>
<feature type="active site" description="Proton acceptor" evidence="8">
    <location>
        <position position="337"/>
    </location>
</feature>
<dbReference type="OrthoDB" id="9809920at2"/>
<dbReference type="InterPro" id="IPR023193">
    <property type="entry name" value="EPSP_synthase_CS"/>
</dbReference>
<proteinExistence type="inferred from homology"/>
<dbReference type="KEGG" id="hoh:Hoch_3576"/>
<dbReference type="STRING" id="502025.Hoch_3576"/>
<evidence type="ECO:0000256" key="3">
    <source>
        <dbReference type="ARBA" id="ARBA00022490"/>
    </source>
</evidence>
<feature type="binding site" evidence="8">
    <location>
        <position position="185"/>
    </location>
    <ligand>
        <name>3-phosphoshikimate</name>
        <dbReference type="ChEBI" id="CHEBI:145989"/>
    </ligand>
</feature>
<dbReference type="GO" id="GO:0008652">
    <property type="term" value="P:amino acid biosynthetic process"/>
    <property type="evidence" value="ECO:0007669"/>
    <property type="project" value="UniProtKB-KW"/>
</dbReference>
<feature type="binding site" evidence="8">
    <location>
        <position position="104"/>
    </location>
    <ligand>
        <name>phosphoenolpyruvate</name>
        <dbReference type="ChEBI" id="CHEBI:58702"/>
    </ligand>
</feature>
<evidence type="ECO:0000256" key="2">
    <source>
        <dbReference type="ARBA" id="ARBA00009948"/>
    </source>
</evidence>
<dbReference type="PROSITE" id="PS00104">
    <property type="entry name" value="EPSP_SYNTHASE_1"/>
    <property type="match status" value="1"/>
</dbReference>
<evidence type="ECO:0000256" key="5">
    <source>
        <dbReference type="ARBA" id="ARBA00022679"/>
    </source>
</evidence>
<dbReference type="FunFam" id="3.65.10.10:FF:000005">
    <property type="entry name" value="3-phosphoshikimate 1-carboxyvinyltransferase"/>
    <property type="match status" value="1"/>
</dbReference>
<dbReference type="Proteomes" id="UP000001880">
    <property type="component" value="Chromosome"/>
</dbReference>
<feature type="binding site" evidence="8">
    <location>
        <position position="185"/>
    </location>
    <ligand>
        <name>phosphoenolpyruvate</name>
        <dbReference type="ChEBI" id="CHEBI:58702"/>
    </ligand>
</feature>
<dbReference type="AlphaFoldDB" id="D0LX36"/>
<dbReference type="InterPro" id="IPR013792">
    <property type="entry name" value="RNA3'P_cycl/enolpyr_Trfase_a/b"/>
</dbReference>
<name>D0LX36_HALO1</name>
<feature type="binding site" evidence="8">
    <location>
        <position position="132"/>
    </location>
    <ligand>
        <name>phosphoenolpyruvate</name>
        <dbReference type="ChEBI" id="CHEBI:58702"/>
    </ligand>
</feature>
<keyword evidence="6 8" id="KW-0057">Aromatic amino acid biosynthesis</keyword>
<dbReference type="InterPro" id="IPR006264">
    <property type="entry name" value="EPSP_synthase"/>
</dbReference>
<dbReference type="Gene3D" id="3.65.10.10">
    <property type="entry name" value="Enolpyruvate transferase domain"/>
    <property type="match status" value="2"/>
</dbReference>
<evidence type="ECO:0000259" key="9">
    <source>
        <dbReference type="Pfam" id="PF00275"/>
    </source>
</evidence>
<comment type="pathway">
    <text evidence="1 8">Metabolic intermediate biosynthesis; chorismate biosynthesis; chorismate from D-erythrose 4-phosphate and phosphoenolpyruvate: step 6/7.</text>
</comment>
<feature type="binding site" evidence="8">
    <location>
        <position position="337"/>
    </location>
    <ligand>
        <name>3-phosphoshikimate</name>
        <dbReference type="ChEBI" id="CHEBI:145989"/>
    </ligand>
</feature>
<accession>D0LX36</accession>
<comment type="function">
    <text evidence="8">Catalyzes the transfer of the enolpyruvyl moiety of phosphoenolpyruvate (PEP) to the 5-hydroxyl of shikimate-3-phosphate (S3P) to produce enolpyruvyl shikimate-3-phosphate and inorganic phosphate.</text>
</comment>
<dbReference type="GO" id="GO:0003866">
    <property type="term" value="F:3-phosphoshikimate 1-carboxyvinyltransferase activity"/>
    <property type="evidence" value="ECO:0007669"/>
    <property type="project" value="UniProtKB-UniRule"/>
</dbReference>
<feature type="binding site" evidence="8">
    <location>
        <position position="28"/>
    </location>
    <ligand>
        <name>3-phosphoshikimate</name>
        <dbReference type="ChEBI" id="CHEBI:145989"/>
    </ligand>
</feature>
<dbReference type="Pfam" id="PF00275">
    <property type="entry name" value="EPSP_synthase"/>
    <property type="match status" value="1"/>
</dbReference>
<dbReference type="HOGENOM" id="CLU_024321_0_1_7"/>
<dbReference type="PROSITE" id="PS00885">
    <property type="entry name" value="EPSP_SYNTHASE_2"/>
    <property type="match status" value="1"/>
</dbReference>
<dbReference type="PANTHER" id="PTHR21090">
    <property type="entry name" value="AROM/DEHYDROQUINATE SYNTHASE"/>
    <property type="match status" value="1"/>
</dbReference>
<evidence type="ECO:0000256" key="4">
    <source>
        <dbReference type="ARBA" id="ARBA00022605"/>
    </source>
</evidence>
<feature type="domain" description="Enolpyruvate transferase" evidence="9">
    <location>
        <begin position="11"/>
        <end position="447"/>
    </location>
</feature>
<dbReference type="InterPro" id="IPR001986">
    <property type="entry name" value="Enolpyruvate_Tfrase_dom"/>
</dbReference>
<comment type="subcellular location">
    <subcellularLocation>
        <location evidence="8">Cytoplasm</location>
    </subcellularLocation>
</comment>
<keyword evidence="3 8" id="KW-0963">Cytoplasm</keyword>
<dbReference type="EMBL" id="CP001804">
    <property type="protein sequence ID" value="ACY16078.1"/>
    <property type="molecule type" value="Genomic_DNA"/>
</dbReference>
<sequence>MSAFIVEPARSPLIGHATVPGDKSISHRALLLGALCRGKVVVRGLGSGEDNLCTAHAVHAMGAQVSGLDALAAAPSPDREIAVSGVGLRGLRAPAGDIDCGNAGTAMRLLCGLLAPQSFASVLVGDASLHARPMRRVIDPLSEMGARITGAEGKKPGEIYPPLRIAAASGPMTALDYAMPVASAQVKSAVLLCGLYADGVTRVSEPGAARDHSERMLAHMGAPIRWGGGEITLDTKGWDGALDAELIEVPADPSQAAFVLAAALIVGVERVTVGRVCINDTRTGFLDVLAAMNGRIEREAMQRGGPEPVADLSVSRGAGDALQGTEIAGELVVRAVDELPILAVVAARANGVTHVRDAGELRVKESDRIATTCAMLRALGCEVEERPDGFSVVGMPGRPFQSARIDAAGDHRIAMAGAVAGLCAEGPVRVDDVACVDTSFPGFAEVLGKLGAQVKVVAE</sequence>
<dbReference type="PANTHER" id="PTHR21090:SF5">
    <property type="entry name" value="PENTAFUNCTIONAL AROM POLYPEPTIDE"/>
    <property type="match status" value="1"/>
</dbReference>
<feature type="binding site" evidence="8">
    <location>
        <position position="364"/>
    </location>
    <ligand>
        <name>3-phosphoshikimate</name>
        <dbReference type="ChEBI" id="CHEBI:145989"/>
    </ligand>
</feature>
<keyword evidence="11" id="KW-1185">Reference proteome</keyword>